<accession>A0ACB9LFK4</accession>
<gene>
    <name evidence="1" type="ORF">L6164_031043</name>
</gene>
<comment type="caution">
    <text evidence="1">The sequence shown here is derived from an EMBL/GenBank/DDBJ whole genome shotgun (WGS) entry which is preliminary data.</text>
</comment>
<dbReference type="Proteomes" id="UP000828941">
    <property type="component" value="Chromosome 12"/>
</dbReference>
<organism evidence="1 2">
    <name type="scientific">Bauhinia variegata</name>
    <name type="common">Purple orchid tree</name>
    <name type="synonym">Phanera variegata</name>
    <dbReference type="NCBI Taxonomy" id="167791"/>
    <lineage>
        <taxon>Eukaryota</taxon>
        <taxon>Viridiplantae</taxon>
        <taxon>Streptophyta</taxon>
        <taxon>Embryophyta</taxon>
        <taxon>Tracheophyta</taxon>
        <taxon>Spermatophyta</taxon>
        <taxon>Magnoliopsida</taxon>
        <taxon>eudicotyledons</taxon>
        <taxon>Gunneridae</taxon>
        <taxon>Pentapetalae</taxon>
        <taxon>rosids</taxon>
        <taxon>fabids</taxon>
        <taxon>Fabales</taxon>
        <taxon>Fabaceae</taxon>
        <taxon>Cercidoideae</taxon>
        <taxon>Cercideae</taxon>
        <taxon>Bauhiniinae</taxon>
        <taxon>Bauhinia</taxon>
    </lineage>
</organism>
<name>A0ACB9LFK4_BAUVA</name>
<protein>
    <submittedName>
        <fullName evidence="1">Uncharacterized protein</fullName>
    </submittedName>
</protein>
<proteinExistence type="predicted"/>
<evidence type="ECO:0000313" key="1">
    <source>
        <dbReference type="EMBL" id="KAI4307918.1"/>
    </source>
</evidence>
<dbReference type="EMBL" id="CM039437">
    <property type="protein sequence ID" value="KAI4307918.1"/>
    <property type="molecule type" value="Genomic_DNA"/>
</dbReference>
<evidence type="ECO:0000313" key="2">
    <source>
        <dbReference type="Proteomes" id="UP000828941"/>
    </source>
</evidence>
<keyword evidence="2" id="KW-1185">Reference proteome</keyword>
<sequence>MVLFLAKTADMRGVAVMAFESKIVNNLRVGLTSIIFESSSAPLDPIESSHICNSSKLSFTMRAEAMSAAPLDPIPDSENIISLITLFLFRISDSSNRHFPWKQFLLKTTCFTFGLFSNKMPRVLTSCSSHSTRWNSKFLKVDLAPFAAPSAVNSWEKYGKLSLEMFMFMEFSVSW</sequence>
<reference evidence="1 2" key="1">
    <citation type="journal article" date="2022" name="DNA Res.">
        <title>Chromosomal-level genome assembly of the orchid tree Bauhinia variegata (Leguminosae; Cercidoideae) supports the allotetraploid origin hypothesis of Bauhinia.</title>
        <authorList>
            <person name="Zhong Y."/>
            <person name="Chen Y."/>
            <person name="Zheng D."/>
            <person name="Pang J."/>
            <person name="Liu Y."/>
            <person name="Luo S."/>
            <person name="Meng S."/>
            <person name="Qian L."/>
            <person name="Wei D."/>
            <person name="Dai S."/>
            <person name="Zhou R."/>
        </authorList>
    </citation>
    <scope>NUCLEOTIDE SEQUENCE [LARGE SCALE GENOMIC DNA]</scope>
    <source>
        <strain evidence="1">BV-YZ2020</strain>
    </source>
</reference>